<dbReference type="Proteomes" id="UP000199545">
    <property type="component" value="Unassembled WGS sequence"/>
</dbReference>
<accession>A0A1I3P1R8</accession>
<protein>
    <submittedName>
        <fullName evidence="1">Uncharacterized protein</fullName>
    </submittedName>
</protein>
<keyword evidence="2" id="KW-1185">Reference proteome</keyword>
<dbReference type="RefSeq" id="WP_093229098.1">
    <property type="nucleotide sequence ID" value="NZ_FORR01000005.1"/>
</dbReference>
<dbReference type="EMBL" id="FORR01000005">
    <property type="protein sequence ID" value="SFJ15389.1"/>
    <property type="molecule type" value="Genomic_DNA"/>
</dbReference>
<evidence type="ECO:0000313" key="1">
    <source>
        <dbReference type="EMBL" id="SFJ15389.1"/>
    </source>
</evidence>
<reference evidence="1 2" key="1">
    <citation type="submission" date="2016-10" db="EMBL/GenBank/DDBJ databases">
        <authorList>
            <person name="de Groot N.N."/>
        </authorList>
    </citation>
    <scope>NUCLEOTIDE SEQUENCE [LARGE SCALE GENOMIC DNA]</scope>
    <source>
        <strain evidence="1 2">DSM 44778</strain>
    </source>
</reference>
<organism evidence="1 2">
    <name type="scientific">Thermoflavimicrobium dichotomicum</name>
    <dbReference type="NCBI Taxonomy" id="46223"/>
    <lineage>
        <taxon>Bacteria</taxon>
        <taxon>Bacillati</taxon>
        <taxon>Bacillota</taxon>
        <taxon>Bacilli</taxon>
        <taxon>Bacillales</taxon>
        <taxon>Thermoactinomycetaceae</taxon>
        <taxon>Thermoflavimicrobium</taxon>
    </lineage>
</organism>
<dbReference type="OrthoDB" id="2376915at2"/>
<name>A0A1I3P1R8_9BACL</name>
<proteinExistence type="predicted"/>
<evidence type="ECO:0000313" key="2">
    <source>
        <dbReference type="Proteomes" id="UP000199545"/>
    </source>
</evidence>
<gene>
    <name evidence="1" type="ORF">SAMN05421852_10555</name>
</gene>
<sequence>MSSVFSPNFVIGTIRIRTIEGASCLNMGNNWPTHFESYKKHNQGFGTITGDNLRTLLDDKDAIDMINLDDEDEVPDWLKEMILSRLKDHHDLDDKEMSSSSTV</sequence>
<dbReference type="AlphaFoldDB" id="A0A1I3P1R8"/>